<feature type="site" description="Catalytically relevant" evidence="6">
    <location>
        <position position="149"/>
    </location>
</feature>
<evidence type="ECO:0000259" key="8">
    <source>
        <dbReference type="PROSITE" id="PS51371"/>
    </source>
</evidence>
<dbReference type="InterPro" id="IPR000644">
    <property type="entry name" value="CBS_dom"/>
</dbReference>
<evidence type="ECO:0000256" key="2">
    <source>
        <dbReference type="ARBA" id="ARBA00022737"/>
    </source>
</evidence>
<sequence length="324" mass="34862">MKNRTDINIAAIAKKTLQVEAAAIDNLQKFINADFEQSVALIAACTGRVVVTGIGKSAIIGQKIVATLNSTGTPALYMHAADAIHGDLGMIRDEDVILCISKSGNSPEIKVLVPLVKSFGNKLIAMTGNIDSYLALEADLLLNTTVDQEACPNNLAPTTSTTAQLAMGDALAVCLIEWHGFTAADFAKFHPGGTLGKKLYLKVLDLCRQHDAPKVYLDSSLKNVIVAISSGMLGVTAVLDSNDQLSGIITDGDLRRMLEKSMSTDNVTASDIMSRHPKTIQCDELAVNALEMMRQHDITQLLVLDDKKYIGIIHLHDLIREGII</sequence>
<dbReference type="Pfam" id="PF00571">
    <property type="entry name" value="CBS"/>
    <property type="match status" value="2"/>
</dbReference>
<dbReference type="SMART" id="SM00116">
    <property type="entry name" value="CBS"/>
    <property type="match status" value="2"/>
</dbReference>
<evidence type="ECO:0000313" key="11">
    <source>
        <dbReference type="Proteomes" id="UP000261174"/>
    </source>
</evidence>
<evidence type="ECO:0000256" key="5">
    <source>
        <dbReference type="PIRSR" id="PIRSR004692-2"/>
    </source>
</evidence>
<feature type="domain" description="CBS" evidence="8">
    <location>
        <begin position="273"/>
        <end position="324"/>
    </location>
</feature>
<dbReference type="OrthoDB" id="9762536at2"/>
<gene>
    <name evidence="10" type="ORF">DXN04_09425</name>
</gene>
<feature type="domain" description="SIS" evidence="9">
    <location>
        <begin position="38"/>
        <end position="181"/>
    </location>
</feature>
<evidence type="ECO:0000313" key="10">
    <source>
        <dbReference type="EMBL" id="RFM35922.1"/>
    </source>
</evidence>
<dbReference type="PROSITE" id="PS51464">
    <property type="entry name" value="SIS"/>
    <property type="match status" value="1"/>
</dbReference>
<dbReference type="InterPro" id="IPR001347">
    <property type="entry name" value="SIS_dom"/>
</dbReference>
<organism evidence="10 11">
    <name type="scientific">Chitinophaga silvisoli</name>
    <dbReference type="NCBI Taxonomy" id="2291814"/>
    <lineage>
        <taxon>Bacteria</taxon>
        <taxon>Pseudomonadati</taxon>
        <taxon>Bacteroidota</taxon>
        <taxon>Chitinophagia</taxon>
        <taxon>Chitinophagales</taxon>
        <taxon>Chitinophagaceae</taxon>
        <taxon>Chitinophaga</taxon>
    </lineage>
</organism>
<proteinExistence type="inferred from homology"/>
<accession>A0A3E1P6X7</accession>
<dbReference type="EMBL" id="QTJV01000002">
    <property type="protein sequence ID" value="RFM35922.1"/>
    <property type="molecule type" value="Genomic_DNA"/>
</dbReference>
<feature type="binding site" evidence="5">
    <location>
        <position position="79"/>
    </location>
    <ligand>
        <name>Zn(2+)</name>
        <dbReference type="ChEBI" id="CHEBI:29105"/>
    </ligand>
</feature>
<dbReference type="GO" id="GO:0005975">
    <property type="term" value="P:carbohydrate metabolic process"/>
    <property type="evidence" value="ECO:0007669"/>
    <property type="project" value="InterPro"/>
</dbReference>
<dbReference type="CDD" id="cd05014">
    <property type="entry name" value="SIS_Kpsf"/>
    <property type="match status" value="1"/>
</dbReference>
<evidence type="ECO:0000256" key="4">
    <source>
        <dbReference type="PIRNR" id="PIRNR004692"/>
    </source>
</evidence>
<dbReference type="GO" id="GO:0046872">
    <property type="term" value="F:metal ion binding"/>
    <property type="evidence" value="ECO:0007669"/>
    <property type="project" value="UniProtKB-KW"/>
</dbReference>
<dbReference type="SUPFAM" id="SSF53697">
    <property type="entry name" value="SIS domain"/>
    <property type="match status" value="1"/>
</dbReference>
<feature type="site" description="Catalytically relevant" evidence="6">
    <location>
        <position position="108"/>
    </location>
</feature>
<dbReference type="Proteomes" id="UP000261174">
    <property type="component" value="Unassembled WGS sequence"/>
</dbReference>
<comment type="caution">
    <text evidence="10">The sequence shown here is derived from an EMBL/GenBank/DDBJ whole genome shotgun (WGS) entry which is preliminary data.</text>
</comment>
<feature type="site" description="Catalytically relevant" evidence="6">
    <location>
        <position position="190"/>
    </location>
</feature>
<dbReference type="InterPro" id="IPR046348">
    <property type="entry name" value="SIS_dom_sf"/>
</dbReference>
<dbReference type="Pfam" id="PF01380">
    <property type="entry name" value="SIS"/>
    <property type="match status" value="1"/>
</dbReference>
<keyword evidence="2" id="KW-0677">Repeat</keyword>
<dbReference type="GO" id="GO:0019146">
    <property type="term" value="F:arabinose-5-phosphate isomerase activity"/>
    <property type="evidence" value="ECO:0007669"/>
    <property type="project" value="UniProtKB-ARBA"/>
</dbReference>
<dbReference type="PANTHER" id="PTHR42745:SF1">
    <property type="entry name" value="ARABINOSE 5-PHOSPHATE ISOMERASE KDSD"/>
    <property type="match status" value="1"/>
</dbReference>
<evidence type="ECO:0000259" key="9">
    <source>
        <dbReference type="PROSITE" id="PS51464"/>
    </source>
</evidence>
<dbReference type="AlphaFoldDB" id="A0A3E1P6X7"/>
<dbReference type="InterPro" id="IPR046342">
    <property type="entry name" value="CBS_dom_sf"/>
</dbReference>
<dbReference type="GO" id="GO:1901135">
    <property type="term" value="P:carbohydrate derivative metabolic process"/>
    <property type="evidence" value="ECO:0007669"/>
    <property type="project" value="InterPro"/>
</dbReference>
<reference evidence="10 11" key="1">
    <citation type="submission" date="2018-08" db="EMBL/GenBank/DDBJ databases">
        <title>Chitinophaga sp. K20C18050901, a novel bacterium isolated from forest soil.</title>
        <authorList>
            <person name="Wang C."/>
        </authorList>
    </citation>
    <scope>NUCLEOTIDE SEQUENCE [LARGE SCALE GENOMIC DNA]</scope>
    <source>
        <strain evidence="10 11">K20C18050901</strain>
    </source>
</reference>
<dbReference type="CDD" id="cd04604">
    <property type="entry name" value="CBS_pair_SIS_assoc"/>
    <property type="match status" value="1"/>
</dbReference>
<evidence type="ECO:0000256" key="6">
    <source>
        <dbReference type="PIRSR" id="PIRSR004692-3"/>
    </source>
</evidence>
<dbReference type="PANTHER" id="PTHR42745">
    <property type="match status" value="1"/>
</dbReference>
<dbReference type="Gene3D" id="3.10.580.10">
    <property type="entry name" value="CBS-domain"/>
    <property type="match status" value="1"/>
</dbReference>
<dbReference type="PROSITE" id="PS51371">
    <property type="entry name" value="CBS"/>
    <property type="match status" value="1"/>
</dbReference>
<keyword evidence="11" id="KW-1185">Reference proteome</keyword>
<keyword evidence="5" id="KW-0479">Metal-binding</keyword>
<dbReference type="InterPro" id="IPR050986">
    <property type="entry name" value="GutQ/KpsF_isomerases"/>
</dbReference>
<feature type="site" description="Catalytically relevant" evidence="6">
    <location>
        <position position="56"/>
    </location>
</feature>
<dbReference type="FunFam" id="3.40.50.10490:FF:000011">
    <property type="entry name" value="Arabinose 5-phosphate isomerase"/>
    <property type="match status" value="1"/>
</dbReference>
<keyword evidence="10" id="KW-0413">Isomerase</keyword>
<dbReference type="InterPro" id="IPR004800">
    <property type="entry name" value="KdsD/KpsF-type"/>
</dbReference>
<protein>
    <submittedName>
        <fullName evidence="10">KpsF/GutQ family sugar-phosphate isomerase</fullName>
    </submittedName>
</protein>
<dbReference type="InterPro" id="IPR035474">
    <property type="entry name" value="SIS_Kpsf"/>
</dbReference>
<dbReference type="RefSeq" id="WP_116853400.1">
    <property type="nucleotide sequence ID" value="NZ_QTJV01000002.1"/>
</dbReference>
<evidence type="ECO:0000256" key="3">
    <source>
        <dbReference type="ARBA" id="ARBA00023122"/>
    </source>
</evidence>
<name>A0A3E1P6X7_9BACT</name>
<keyword evidence="3 7" id="KW-0129">CBS domain</keyword>
<dbReference type="NCBIfam" id="TIGR00393">
    <property type="entry name" value="kpsF"/>
    <property type="match status" value="1"/>
</dbReference>
<keyword evidence="5" id="KW-0862">Zinc</keyword>
<comment type="similarity">
    <text evidence="1 4">Belongs to the SIS family. GutQ/KpsF subfamily.</text>
</comment>
<dbReference type="PIRSF" id="PIRSF004692">
    <property type="entry name" value="KdsD_KpsF"/>
    <property type="match status" value="1"/>
</dbReference>
<evidence type="ECO:0000256" key="7">
    <source>
        <dbReference type="PROSITE-ProRule" id="PRU00703"/>
    </source>
</evidence>
<dbReference type="Gene3D" id="3.40.50.10490">
    <property type="entry name" value="Glucose-6-phosphate isomerase like protein, domain 1"/>
    <property type="match status" value="1"/>
</dbReference>
<dbReference type="GO" id="GO:0097367">
    <property type="term" value="F:carbohydrate derivative binding"/>
    <property type="evidence" value="ECO:0007669"/>
    <property type="project" value="InterPro"/>
</dbReference>
<evidence type="ECO:0000256" key="1">
    <source>
        <dbReference type="ARBA" id="ARBA00008165"/>
    </source>
</evidence>